<evidence type="ECO:0000313" key="2">
    <source>
        <dbReference type="EMBL" id="EYF00748.1"/>
    </source>
</evidence>
<dbReference type="RefSeq" id="WP_044250627.1">
    <property type="nucleotide sequence ID" value="NZ_ASRX01000100.1"/>
</dbReference>
<protein>
    <submittedName>
        <fullName evidence="2">Uncharacterized protein</fullName>
    </submittedName>
</protein>
<organism evidence="2 3">
    <name type="scientific">Chondromyces apiculatus DSM 436</name>
    <dbReference type="NCBI Taxonomy" id="1192034"/>
    <lineage>
        <taxon>Bacteria</taxon>
        <taxon>Pseudomonadati</taxon>
        <taxon>Myxococcota</taxon>
        <taxon>Polyangia</taxon>
        <taxon>Polyangiales</taxon>
        <taxon>Polyangiaceae</taxon>
        <taxon>Chondromyces</taxon>
    </lineage>
</organism>
<reference evidence="2 3" key="1">
    <citation type="submission" date="2013-05" db="EMBL/GenBank/DDBJ databases">
        <title>Genome assembly of Chondromyces apiculatus DSM 436.</title>
        <authorList>
            <person name="Sharma G."/>
            <person name="Khatri I."/>
            <person name="Kaur C."/>
            <person name="Mayilraj S."/>
            <person name="Subramanian S."/>
        </authorList>
    </citation>
    <scope>NUCLEOTIDE SEQUENCE [LARGE SCALE GENOMIC DNA]</scope>
    <source>
        <strain evidence="2 3">DSM 436</strain>
    </source>
</reference>
<sequence>MKLAEGVGHEGGMFSSTSSRKHLLLAACALLSTVTTACLEPTVIGGTDSSGGAGGAGGSGGVNTGGSGGVGGTVTPSGYDGVVFDAADEPWGGEPGTLTLELGSETPLCADPTPSGGNGCPTEWHLTVVLGPSRQAPGVYMLPDPDITTSFTTEGHGPDPNTCMASLGMLTGGTLEVVSSDATGLSVTLSGVPEVEVNGTHDLFHCGGVGPVGQTEAIALYASQFPPDNGGDSSSSTSGGGVDPDTLHVILGNYGPTCGDPFGFNEDCTVAEWHVGVSLPLAYQTPGIYDLADPNLNSFASEQLPSNDPEICSGGGGSFTDGTIEVVSILPTELLVRFNGVSAHASELQQDIRIPRCP</sequence>
<accession>A0A017SUS9</accession>
<dbReference type="AlphaFoldDB" id="A0A017SUS9"/>
<evidence type="ECO:0000313" key="3">
    <source>
        <dbReference type="Proteomes" id="UP000019678"/>
    </source>
</evidence>
<comment type="caution">
    <text evidence="2">The sequence shown here is derived from an EMBL/GenBank/DDBJ whole genome shotgun (WGS) entry which is preliminary data.</text>
</comment>
<name>A0A017SUS9_9BACT</name>
<feature type="region of interest" description="Disordered" evidence="1">
    <location>
        <begin position="223"/>
        <end position="242"/>
    </location>
</feature>
<evidence type="ECO:0000256" key="1">
    <source>
        <dbReference type="SAM" id="MobiDB-lite"/>
    </source>
</evidence>
<dbReference type="EMBL" id="ASRX01000100">
    <property type="protein sequence ID" value="EYF00748.1"/>
    <property type="molecule type" value="Genomic_DNA"/>
</dbReference>
<proteinExistence type="predicted"/>
<dbReference type="OrthoDB" id="5526622at2"/>
<dbReference type="Proteomes" id="UP000019678">
    <property type="component" value="Unassembled WGS sequence"/>
</dbReference>
<gene>
    <name evidence="2" type="ORF">CAP_0316</name>
</gene>
<keyword evidence="3" id="KW-1185">Reference proteome</keyword>